<dbReference type="RefSeq" id="WP_377048976.1">
    <property type="nucleotide sequence ID" value="NZ_JBHLVZ010000002.1"/>
</dbReference>
<evidence type="ECO:0000259" key="4">
    <source>
        <dbReference type="Pfam" id="PF00700"/>
    </source>
</evidence>
<proteinExistence type="inferred from homology"/>
<dbReference type="Gene3D" id="1.20.1330.10">
    <property type="entry name" value="f41 fragment of flagellin, N-terminal domain"/>
    <property type="match status" value="1"/>
</dbReference>
<feature type="domain" description="Flagellin C-terminal" evidence="4">
    <location>
        <begin position="278"/>
        <end position="357"/>
    </location>
</feature>
<keyword evidence="5" id="KW-0966">Cell projection</keyword>
<accession>A0ABV6IMQ1</accession>
<protein>
    <submittedName>
        <fullName evidence="5">Flagellin</fullName>
    </submittedName>
</protein>
<comment type="subcellular location">
    <subcellularLocation>
        <location evidence="1">Bacterial flagellum</location>
    </subcellularLocation>
</comment>
<dbReference type="PANTHER" id="PTHR42792">
    <property type="entry name" value="FLAGELLIN"/>
    <property type="match status" value="1"/>
</dbReference>
<dbReference type="Pfam" id="PF00700">
    <property type="entry name" value="Flagellin_C"/>
    <property type="match status" value="1"/>
</dbReference>
<evidence type="ECO:0000313" key="6">
    <source>
        <dbReference type="Proteomes" id="UP001589789"/>
    </source>
</evidence>
<reference evidence="5 6" key="1">
    <citation type="submission" date="2024-09" db="EMBL/GenBank/DDBJ databases">
        <authorList>
            <person name="Sun Q."/>
            <person name="Mori K."/>
        </authorList>
    </citation>
    <scope>NUCLEOTIDE SEQUENCE [LARGE SCALE GENOMIC DNA]</scope>
    <source>
        <strain evidence="5 6">CCM 7468</strain>
    </source>
</reference>
<dbReference type="Proteomes" id="UP001589789">
    <property type="component" value="Unassembled WGS sequence"/>
</dbReference>
<evidence type="ECO:0000256" key="3">
    <source>
        <dbReference type="ARBA" id="ARBA00023143"/>
    </source>
</evidence>
<dbReference type="InterPro" id="IPR001492">
    <property type="entry name" value="Flagellin"/>
</dbReference>
<dbReference type="EMBL" id="JBHLVZ010000002">
    <property type="protein sequence ID" value="MFC0384842.1"/>
    <property type="molecule type" value="Genomic_DNA"/>
</dbReference>
<keyword evidence="3" id="KW-0975">Bacterial flagellum</keyword>
<keyword evidence="5" id="KW-0282">Flagellum</keyword>
<organism evidence="5 6">
    <name type="scientific">Muricoccus vinaceus</name>
    <dbReference type="NCBI Taxonomy" id="424704"/>
    <lineage>
        <taxon>Bacteria</taxon>
        <taxon>Pseudomonadati</taxon>
        <taxon>Pseudomonadota</taxon>
        <taxon>Alphaproteobacteria</taxon>
        <taxon>Acetobacterales</taxon>
        <taxon>Roseomonadaceae</taxon>
        <taxon>Muricoccus</taxon>
    </lineage>
</organism>
<keyword evidence="6" id="KW-1185">Reference proteome</keyword>
<gene>
    <name evidence="5" type="ORF">ACFFIC_04665</name>
</gene>
<sequence>MAIAGIGSGTLARLVAQSSTLKSQLTTLSAQSVDGKRGAFYGDIAGQAARAISLRGGIARGEAHAQAIDRALGRTAVAQDALKRLSSVAETFLEEAGKVSRADTSRIGALASNARQAIAEVASLLNTRQGSEYVFSGADAANPPIPDPDGIMTTPMATGIAAALGSLAPGNGSAVLSATLFAASSNVAGDTPFSNYLLDPARGLSEPRQGTLAEDGRIVPTGLFANRNAAASAAASETGSWSRDLLRGLMTLANLSPGQTNAGTDFDAVLGSVKAGLKSAMTALGEESGALGISEARLEAARTRHAEVALALGSQLSDVEEVDLAATLTAMQDTQTRLQASWKALSMLSGLSLVDFLR</sequence>
<comment type="similarity">
    <text evidence="2">Belongs to the bacterial flagellin family.</text>
</comment>
<evidence type="ECO:0000313" key="5">
    <source>
        <dbReference type="EMBL" id="MFC0384842.1"/>
    </source>
</evidence>
<dbReference type="InterPro" id="IPR046358">
    <property type="entry name" value="Flagellin_C"/>
</dbReference>
<dbReference type="SUPFAM" id="SSF64518">
    <property type="entry name" value="Phase 1 flagellin"/>
    <property type="match status" value="1"/>
</dbReference>
<dbReference type="PANTHER" id="PTHR42792:SF1">
    <property type="entry name" value="FLAGELLAR HOOK-ASSOCIATED PROTEIN 3"/>
    <property type="match status" value="1"/>
</dbReference>
<comment type="caution">
    <text evidence="5">The sequence shown here is derived from an EMBL/GenBank/DDBJ whole genome shotgun (WGS) entry which is preliminary data.</text>
</comment>
<name>A0ABV6IMQ1_9PROT</name>
<evidence type="ECO:0000256" key="2">
    <source>
        <dbReference type="ARBA" id="ARBA00005709"/>
    </source>
</evidence>
<keyword evidence="5" id="KW-0969">Cilium</keyword>
<evidence type="ECO:0000256" key="1">
    <source>
        <dbReference type="ARBA" id="ARBA00004365"/>
    </source>
</evidence>